<evidence type="ECO:0000313" key="2">
    <source>
        <dbReference type="EMBL" id="OOZ42287.1"/>
    </source>
</evidence>
<feature type="domain" description="WGR" evidence="1">
    <location>
        <begin position="2"/>
        <end position="72"/>
    </location>
</feature>
<dbReference type="InterPro" id="IPR049809">
    <property type="entry name" value="YehF/YfeS-like_WGR"/>
</dbReference>
<dbReference type="CDD" id="cd07996">
    <property type="entry name" value="WGR_MMR_like"/>
    <property type="match status" value="1"/>
</dbReference>
<dbReference type="EMBL" id="MPRL01000001">
    <property type="protein sequence ID" value="OOZ42287.1"/>
    <property type="molecule type" value="Genomic_DNA"/>
</dbReference>
<dbReference type="Proteomes" id="UP000191110">
    <property type="component" value="Unassembled WGS sequence"/>
</dbReference>
<proteinExistence type="predicted"/>
<evidence type="ECO:0000313" key="3">
    <source>
        <dbReference type="Proteomes" id="UP000191110"/>
    </source>
</evidence>
<gene>
    <name evidence="2" type="ORF">BOW53_00120</name>
</gene>
<dbReference type="SUPFAM" id="SSF142921">
    <property type="entry name" value="WGR domain-like"/>
    <property type="match status" value="1"/>
</dbReference>
<dbReference type="AlphaFoldDB" id="A0A1T2LB16"/>
<dbReference type="InterPro" id="IPR036930">
    <property type="entry name" value="WGR_dom_sf"/>
</dbReference>
<organism evidence="2 3">
    <name type="scientific">Solemya pervernicosa gill symbiont</name>
    <dbReference type="NCBI Taxonomy" id="642797"/>
    <lineage>
        <taxon>Bacteria</taxon>
        <taxon>Pseudomonadati</taxon>
        <taxon>Pseudomonadota</taxon>
        <taxon>Gammaproteobacteria</taxon>
        <taxon>sulfur-oxidizing symbionts</taxon>
    </lineage>
</organism>
<dbReference type="Pfam" id="PF05406">
    <property type="entry name" value="WGR"/>
    <property type="match status" value="1"/>
</dbReference>
<protein>
    <recommendedName>
        <fullName evidence="1">WGR domain-containing protein</fullName>
    </recommendedName>
</protein>
<evidence type="ECO:0000259" key="1">
    <source>
        <dbReference type="Pfam" id="PF05406"/>
    </source>
</evidence>
<keyword evidence="3" id="KW-1185">Reference proteome</keyword>
<accession>A0A1T2LB16</accession>
<dbReference type="Gene3D" id="2.20.140.10">
    <property type="entry name" value="WGR domain"/>
    <property type="match status" value="1"/>
</dbReference>
<dbReference type="InterPro" id="IPR008893">
    <property type="entry name" value="WGR_domain"/>
</dbReference>
<reference evidence="2 3" key="1">
    <citation type="submission" date="2016-11" db="EMBL/GenBank/DDBJ databases">
        <title>Mixed transmission modes and dynamic genome evolution in an obligate animal-bacterial symbiosis.</title>
        <authorList>
            <person name="Russell S.L."/>
            <person name="Corbett-Detig R.B."/>
            <person name="Cavanaugh C.M."/>
        </authorList>
    </citation>
    <scope>NUCLEOTIDE SEQUENCE [LARGE SCALE GENOMIC DNA]</scope>
    <source>
        <strain evidence="2">Sveles-Q1</strain>
    </source>
</reference>
<dbReference type="RefSeq" id="WP_078482045.1">
    <property type="nucleotide sequence ID" value="NZ_MPRL01000001.1"/>
</dbReference>
<comment type="caution">
    <text evidence="2">The sequence shown here is derived from an EMBL/GenBank/DDBJ whole genome shotgun (WGS) entry which is preliminary data.</text>
</comment>
<sequence>MRIYMQTPAAESTPPRFYHLILQQDLIEGWNVIREWGNQGSSGRVKREHYDTIEQAEEALLKSRDAQIKRGFSVVFLQGQVAPK</sequence>
<name>A0A1T2LB16_9GAMM</name>
<dbReference type="OrthoDB" id="5801306at2"/>